<evidence type="ECO:0000256" key="12">
    <source>
        <dbReference type="SAM" id="Phobius"/>
    </source>
</evidence>
<keyword evidence="6 12" id="KW-0472">Membrane</keyword>
<evidence type="ECO:0000256" key="9">
    <source>
        <dbReference type="ARBA" id="ARBA00023180"/>
    </source>
</evidence>
<dbReference type="PROSITE" id="PS50262">
    <property type="entry name" value="G_PROTEIN_RECEP_F1_2"/>
    <property type="match status" value="1"/>
</dbReference>
<organism evidence="14 15">
    <name type="scientific">Coilia grayii</name>
    <name type="common">Gray's grenadier anchovy</name>
    <dbReference type="NCBI Taxonomy" id="363190"/>
    <lineage>
        <taxon>Eukaryota</taxon>
        <taxon>Metazoa</taxon>
        <taxon>Chordata</taxon>
        <taxon>Craniata</taxon>
        <taxon>Vertebrata</taxon>
        <taxon>Euteleostomi</taxon>
        <taxon>Actinopterygii</taxon>
        <taxon>Neopterygii</taxon>
        <taxon>Teleostei</taxon>
        <taxon>Clupei</taxon>
        <taxon>Clupeiformes</taxon>
        <taxon>Clupeoidei</taxon>
        <taxon>Engraulidae</taxon>
        <taxon>Coilinae</taxon>
        <taxon>Coilia</taxon>
    </lineage>
</organism>
<sequence length="344" mass="38825">MEVNVDNHSSHLEEPRNGDACGMDFEQDGVFLPALYGTFFIIGTPLNVIAVFGLYKLIKTENVLPVYVINLLLADLIHLLNLPMWMDYYKHHHYWRFGPSACQVSSLAFYISMYAAIFFMCIIALERHIAIAKPLKFHVLSQLKFARWFALGVWVLIALPPSIAFNKLFPMHTNYTLCIEKYPADSGFITYRLITLLMSFVVPLAFIFILHVKTLSSLMALRTLPPEEKRRIKSLLTLLLVTFVVVLGPYHVTGCVKYLGLLVHNDSCAWEKAIFVPYQLGRGLLAANGLLDPVLYIFLRADFRSAAAQYLPCLGMVTWGLSQGRASCEGSEPKERHTSSTNGL</sequence>
<evidence type="ECO:0000313" key="15">
    <source>
        <dbReference type="Proteomes" id="UP001591681"/>
    </source>
</evidence>
<keyword evidence="5 11" id="KW-0297">G-protein coupled receptor</keyword>
<reference evidence="14 15" key="1">
    <citation type="submission" date="2024-09" db="EMBL/GenBank/DDBJ databases">
        <title>A chromosome-level genome assembly of Gray's grenadier anchovy, Coilia grayii.</title>
        <authorList>
            <person name="Fu Z."/>
        </authorList>
    </citation>
    <scope>NUCLEOTIDE SEQUENCE [LARGE SCALE GENOMIC DNA]</scope>
    <source>
        <strain evidence="14">G4</strain>
        <tissue evidence="14">Muscle</tissue>
    </source>
</reference>
<keyword evidence="7" id="KW-1015">Disulfide bond</keyword>
<dbReference type="AlphaFoldDB" id="A0ABD1J818"/>
<gene>
    <name evidence="14" type="ORF">ACEWY4_020992</name>
</gene>
<evidence type="ECO:0000256" key="1">
    <source>
        <dbReference type="ARBA" id="ARBA00004651"/>
    </source>
</evidence>
<keyword evidence="9" id="KW-0325">Glycoprotein</keyword>
<dbReference type="GO" id="GO:0005886">
    <property type="term" value="C:plasma membrane"/>
    <property type="evidence" value="ECO:0007669"/>
    <property type="project" value="UniProtKB-SubCell"/>
</dbReference>
<dbReference type="Gene3D" id="1.20.1070.10">
    <property type="entry name" value="Rhodopsin 7-helix transmembrane proteins"/>
    <property type="match status" value="1"/>
</dbReference>
<feature type="transmembrane region" description="Helical" evidence="12">
    <location>
        <begin position="34"/>
        <end position="55"/>
    </location>
</feature>
<dbReference type="PANTHER" id="PTHR24234:SF8">
    <property type="entry name" value="G-PROTEIN COUPLED RECEPTOR 4-LIKE"/>
    <property type="match status" value="1"/>
</dbReference>
<evidence type="ECO:0000256" key="8">
    <source>
        <dbReference type="ARBA" id="ARBA00023170"/>
    </source>
</evidence>
<dbReference type="PRINTS" id="PR00237">
    <property type="entry name" value="GPCRRHODOPSN"/>
</dbReference>
<feature type="transmembrane region" description="Helical" evidence="12">
    <location>
        <begin position="232"/>
        <end position="252"/>
    </location>
</feature>
<name>A0ABD1J818_9TELE</name>
<evidence type="ECO:0000256" key="3">
    <source>
        <dbReference type="ARBA" id="ARBA00022692"/>
    </source>
</evidence>
<comment type="caution">
    <text evidence="14">The sequence shown here is derived from an EMBL/GenBank/DDBJ whole genome shotgun (WGS) entry which is preliminary data.</text>
</comment>
<proteinExistence type="inferred from homology"/>
<keyword evidence="2" id="KW-1003">Cell membrane</keyword>
<dbReference type="GO" id="GO:0004930">
    <property type="term" value="F:G protein-coupled receptor activity"/>
    <property type="evidence" value="ECO:0007669"/>
    <property type="project" value="UniProtKB-KW"/>
</dbReference>
<keyword evidence="8 11" id="KW-0675">Receptor</keyword>
<dbReference type="EMBL" id="JBHFQA010000018">
    <property type="protein sequence ID" value="KAL2083219.1"/>
    <property type="molecule type" value="Genomic_DNA"/>
</dbReference>
<protein>
    <recommendedName>
        <fullName evidence="13">G-protein coupled receptors family 1 profile domain-containing protein</fullName>
    </recommendedName>
</protein>
<keyword evidence="10 11" id="KW-0807">Transducer</keyword>
<keyword evidence="3 11" id="KW-0812">Transmembrane</keyword>
<comment type="subcellular location">
    <subcellularLocation>
        <location evidence="1">Cell membrane</location>
        <topology evidence="1">Multi-pass membrane protein</topology>
    </subcellularLocation>
</comment>
<dbReference type="PROSITE" id="PS00237">
    <property type="entry name" value="G_PROTEIN_RECEP_F1_1"/>
    <property type="match status" value="1"/>
</dbReference>
<evidence type="ECO:0000256" key="10">
    <source>
        <dbReference type="ARBA" id="ARBA00023224"/>
    </source>
</evidence>
<comment type="similarity">
    <text evidence="11">Belongs to the G-protein coupled receptor 1 family.</text>
</comment>
<feature type="transmembrane region" description="Helical" evidence="12">
    <location>
        <begin position="189"/>
        <end position="212"/>
    </location>
</feature>
<dbReference type="PANTHER" id="PTHR24234">
    <property type="entry name" value="LYSOPHOSPHATIDIC ACID RECEPTOR 5/SPHINGOSYLPHOSPHORYLCHOLINE RECEPTOR"/>
    <property type="match status" value="1"/>
</dbReference>
<evidence type="ECO:0000256" key="7">
    <source>
        <dbReference type="ARBA" id="ARBA00023157"/>
    </source>
</evidence>
<keyword evidence="15" id="KW-1185">Reference proteome</keyword>
<dbReference type="InterPro" id="IPR017452">
    <property type="entry name" value="GPCR_Rhodpsn_7TM"/>
</dbReference>
<evidence type="ECO:0000313" key="14">
    <source>
        <dbReference type="EMBL" id="KAL2083219.1"/>
    </source>
</evidence>
<evidence type="ECO:0000256" key="4">
    <source>
        <dbReference type="ARBA" id="ARBA00022989"/>
    </source>
</evidence>
<feature type="transmembrane region" description="Helical" evidence="12">
    <location>
        <begin position="145"/>
        <end position="169"/>
    </location>
</feature>
<evidence type="ECO:0000256" key="11">
    <source>
        <dbReference type="RuleBase" id="RU000688"/>
    </source>
</evidence>
<dbReference type="Pfam" id="PF00001">
    <property type="entry name" value="7tm_1"/>
    <property type="match status" value="1"/>
</dbReference>
<dbReference type="PRINTS" id="PR01157">
    <property type="entry name" value="P2YPURNOCPTR"/>
</dbReference>
<dbReference type="Proteomes" id="UP001591681">
    <property type="component" value="Unassembled WGS sequence"/>
</dbReference>
<evidence type="ECO:0000259" key="13">
    <source>
        <dbReference type="PROSITE" id="PS50262"/>
    </source>
</evidence>
<evidence type="ECO:0000256" key="6">
    <source>
        <dbReference type="ARBA" id="ARBA00023136"/>
    </source>
</evidence>
<dbReference type="SUPFAM" id="SSF81321">
    <property type="entry name" value="Family A G protein-coupled receptor-like"/>
    <property type="match status" value="1"/>
</dbReference>
<feature type="transmembrane region" description="Helical" evidence="12">
    <location>
        <begin position="106"/>
        <end position="125"/>
    </location>
</feature>
<accession>A0ABD1J818</accession>
<keyword evidence="4 12" id="KW-1133">Transmembrane helix</keyword>
<evidence type="ECO:0000256" key="5">
    <source>
        <dbReference type="ARBA" id="ARBA00023040"/>
    </source>
</evidence>
<feature type="domain" description="G-protein coupled receptors family 1 profile" evidence="13">
    <location>
        <begin position="46"/>
        <end position="296"/>
    </location>
</feature>
<feature type="transmembrane region" description="Helical" evidence="12">
    <location>
        <begin position="67"/>
        <end position="86"/>
    </location>
</feature>
<dbReference type="InterPro" id="IPR000276">
    <property type="entry name" value="GPCR_Rhodpsn"/>
</dbReference>
<evidence type="ECO:0000256" key="2">
    <source>
        <dbReference type="ARBA" id="ARBA00022475"/>
    </source>
</evidence>